<evidence type="ECO:0000256" key="1">
    <source>
        <dbReference type="ARBA" id="ARBA00022737"/>
    </source>
</evidence>
<evidence type="ECO:0000256" key="3">
    <source>
        <dbReference type="PROSITE-ProRule" id="PRU00339"/>
    </source>
</evidence>
<organism evidence="5 6">
    <name type="scientific">Oleidesulfovibrio alaskensis (strain ATCC BAA-1058 / DSM 17464 / G20)</name>
    <name type="common">Desulfovibrio alaskensis</name>
    <dbReference type="NCBI Taxonomy" id="207559"/>
    <lineage>
        <taxon>Bacteria</taxon>
        <taxon>Pseudomonadati</taxon>
        <taxon>Thermodesulfobacteriota</taxon>
        <taxon>Desulfovibrionia</taxon>
        <taxon>Desulfovibrionales</taxon>
        <taxon>Desulfovibrionaceae</taxon>
        <taxon>Oleidesulfovibrio</taxon>
    </lineage>
</organism>
<dbReference type="Gene3D" id="1.25.40.10">
    <property type="entry name" value="Tetratricopeptide repeat domain"/>
    <property type="match status" value="5"/>
</dbReference>
<dbReference type="AlphaFoldDB" id="Q314L7"/>
<keyword evidence="2 3" id="KW-0802">TPR repeat</keyword>
<protein>
    <submittedName>
        <fullName evidence="5">PEP-CTERM system TPR-repeat lipoprotein</fullName>
    </submittedName>
</protein>
<evidence type="ECO:0000256" key="2">
    <source>
        <dbReference type="ARBA" id="ARBA00022803"/>
    </source>
</evidence>
<dbReference type="PANTHER" id="PTHR45586">
    <property type="entry name" value="TPR REPEAT-CONTAINING PROTEIN PA4667"/>
    <property type="match status" value="1"/>
</dbReference>
<dbReference type="STRING" id="207559.Dde_0828"/>
<keyword evidence="5" id="KW-0449">Lipoprotein</keyword>
<dbReference type="SMART" id="SM00028">
    <property type="entry name" value="TPR"/>
    <property type="match status" value="13"/>
</dbReference>
<sequence>MQFSVVMRLLAALALVLSLLAAGCSGETSEDFLAEGRKLMEQGNSSGAIVFFKSALEKEPQLYEARLALGQAYAAEGKLDQAETAFQKCLRQNASDPELRLALARLYTQLRKSRDTIEHVNAYEGLKGRSAETEELKGIALAMGGNAPGAEDALRSALQLEPRRISSRLALARLYASTGRVDEARTMVGEALAISPADHDSLLLAAELTRYSGDDAAITAAYRTLSEQYPDDKYARYMIGAQEMKTGNLDAARQTTAAMRTRFGDDALVLMLEGMLAYADKDYEAAARAFQRSVSARPTLDAFFRLGLAQVGLGDLETALSQFRVVLDKQPQHAEARRMVAATLLRQNRIEDAQAEARRLVEMHPDYPWGHFLLASAAMARGDMELAARELDVVTSLAPAMAEAHLQKSYINISSGRFDLAESDLNSAVSASPGNIQARVALFQFNMGRGRFDEAEKVLTEGMNGTPRDAVLWNYIAGMYQLRRDDAKALEALEKAQQADPDLRDSYMTASRIRAAAGDEAGALEQLERYLQRHPDDGRFLVVSAVLLDLTGDAQKAGARLDRARELDEPSALPATVSRLMSRGETDKARQLLQDAYAASGSLRDLSMLTGFLTGQGRTDEALALYEAYAAKDPVAAARGIFAVHTLKRDYQKALEQARKLSDLEASSPEGALQEAATMERMGDPAAALARLEEAYRKFQAPQLLIAQASVARRMDNIDKAEAYIRTCLKAAPDFVPAKVAAAELAHQRGRLDEAAAAYEEILQRVPDDAAVMNNLAMIYVRDEATLRRALQLALTAYVRQPDSPQIMDTLGLCLTAAGRPAEAVRVLRRASALLPDDQSIRYHYAQALAAAGEKGAALKEVSTALQGSEFSEAGEARKLLKKLGG</sequence>
<keyword evidence="4" id="KW-0732">Signal</keyword>
<dbReference type="SUPFAM" id="SSF48452">
    <property type="entry name" value="TPR-like"/>
    <property type="match status" value="3"/>
</dbReference>
<dbReference type="Pfam" id="PF13432">
    <property type="entry name" value="TPR_16"/>
    <property type="match status" value="2"/>
</dbReference>
<dbReference type="Proteomes" id="UP000002710">
    <property type="component" value="Chromosome"/>
</dbReference>
<dbReference type="NCBIfam" id="TIGR02917">
    <property type="entry name" value="PEP_TPR_lipo"/>
    <property type="match status" value="1"/>
</dbReference>
<dbReference type="InterPro" id="IPR014266">
    <property type="entry name" value="PEP-CTERM_TPR_PrsT"/>
</dbReference>
<dbReference type="Pfam" id="PF14559">
    <property type="entry name" value="TPR_19"/>
    <property type="match status" value="3"/>
</dbReference>
<accession>Q314L7</accession>
<dbReference type="Pfam" id="PF13429">
    <property type="entry name" value="TPR_15"/>
    <property type="match status" value="1"/>
</dbReference>
<dbReference type="InterPro" id="IPR019734">
    <property type="entry name" value="TPR_rpt"/>
</dbReference>
<feature type="repeat" description="TPR" evidence="3">
    <location>
        <begin position="300"/>
        <end position="333"/>
    </location>
</feature>
<dbReference type="RefSeq" id="WP_011366889.1">
    <property type="nucleotide sequence ID" value="NC_007519.1"/>
</dbReference>
<dbReference type="InterPro" id="IPR051012">
    <property type="entry name" value="CellSynth/LPSAsmb/PSIAsmb"/>
</dbReference>
<reference evidence="5 6" key="1">
    <citation type="journal article" date="2011" name="J. Bacteriol.">
        <title>Complete genome sequence and updated annotation of Desulfovibrio alaskensis G20.</title>
        <authorList>
            <person name="Hauser L.J."/>
            <person name="Land M.L."/>
            <person name="Brown S.D."/>
            <person name="Larimer F."/>
            <person name="Keller K.L."/>
            <person name="Rapp-Giles B.J."/>
            <person name="Price M.N."/>
            <person name="Lin M."/>
            <person name="Bruce D.C."/>
            <person name="Detter J.C."/>
            <person name="Tapia R."/>
            <person name="Han C.S."/>
            <person name="Goodwin L.A."/>
            <person name="Cheng J.F."/>
            <person name="Pitluck S."/>
            <person name="Copeland A."/>
            <person name="Lucas S."/>
            <person name="Nolan M."/>
            <person name="Lapidus A.L."/>
            <person name="Palumbo A.V."/>
            <person name="Wall J.D."/>
        </authorList>
    </citation>
    <scope>NUCLEOTIDE SEQUENCE [LARGE SCALE GENOMIC DNA]</scope>
    <source>
        <strain evidence="6">ATCC BAA 1058 / DSM 17464 / G20</strain>
    </source>
</reference>
<dbReference type="KEGG" id="dde:Dde_0828"/>
<evidence type="ECO:0000313" key="5">
    <source>
        <dbReference type="EMBL" id="ABB37629.1"/>
    </source>
</evidence>
<feature type="chain" id="PRO_5004220142" evidence="4">
    <location>
        <begin position="22"/>
        <end position="886"/>
    </location>
</feature>
<dbReference type="PROSITE" id="PS50005">
    <property type="entry name" value="TPR"/>
    <property type="match status" value="3"/>
</dbReference>
<gene>
    <name evidence="5" type="ordered locus">Dde_0828</name>
</gene>
<evidence type="ECO:0000256" key="4">
    <source>
        <dbReference type="SAM" id="SignalP"/>
    </source>
</evidence>
<dbReference type="EMBL" id="CP000112">
    <property type="protein sequence ID" value="ABB37629.1"/>
    <property type="molecule type" value="Genomic_DNA"/>
</dbReference>
<feature type="repeat" description="TPR" evidence="3">
    <location>
        <begin position="470"/>
        <end position="503"/>
    </location>
</feature>
<name>Q314L7_OLEA2</name>
<dbReference type="SUPFAM" id="SSF81901">
    <property type="entry name" value="HCP-like"/>
    <property type="match status" value="1"/>
</dbReference>
<keyword evidence="1" id="KW-0677">Repeat</keyword>
<feature type="repeat" description="TPR" evidence="3">
    <location>
        <begin position="63"/>
        <end position="96"/>
    </location>
</feature>
<feature type="signal peptide" evidence="4">
    <location>
        <begin position="1"/>
        <end position="21"/>
    </location>
</feature>
<dbReference type="PANTHER" id="PTHR45586:SF1">
    <property type="entry name" value="LIPOPOLYSACCHARIDE ASSEMBLY PROTEIN B"/>
    <property type="match status" value="1"/>
</dbReference>
<dbReference type="InterPro" id="IPR011990">
    <property type="entry name" value="TPR-like_helical_dom_sf"/>
</dbReference>
<evidence type="ECO:0000313" key="6">
    <source>
        <dbReference type="Proteomes" id="UP000002710"/>
    </source>
</evidence>
<dbReference type="eggNOG" id="COG0457">
    <property type="taxonomic scope" value="Bacteria"/>
</dbReference>
<keyword evidence="6" id="KW-1185">Reference proteome</keyword>
<proteinExistence type="predicted"/>
<dbReference type="HOGENOM" id="CLU_007251_0_1_7"/>